<organism evidence="2 3">
    <name type="scientific">Rhizopus microsporus ATCC 52813</name>
    <dbReference type="NCBI Taxonomy" id="1340429"/>
    <lineage>
        <taxon>Eukaryota</taxon>
        <taxon>Fungi</taxon>
        <taxon>Fungi incertae sedis</taxon>
        <taxon>Mucoromycota</taxon>
        <taxon>Mucoromycotina</taxon>
        <taxon>Mucoromycetes</taxon>
        <taxon>Mucorales</taxon>
        <taxon>Mucorineae</taxon>
        <taxon>Rhizopodaceae</taxon>
        <taxon>Rhizopus</taxon>
    </lineage>
</organism>
<proteinExistence type="predicted"/>
<dbReference type="Proteomes" id="UP000242254">
    <property type="component" value="Unassembled WGS sequence"/>
</dbReference>
<keyword evidence="3" id="KW-1185">Reference proteome</keyword>
<dbReference type="Gene3D" id="3.30.2280.10">
    <property type="entry name" value="Hypothetical protein (hspc210)"/>
    <property type="match status" value="1"/>
</dbReference>
<reference evidence="2 3" key="1">
    <citation type="journal article" date="2016" name="Proc. Natl. Acad. Sci. U.S.A.">
        <title>Lipid metabolic changes in an early divergent fungus govern the establishment of a mutualistic symbiosis with endobacteria.</title>
        <authorList>
            <person name="Lastovetsky O.A."/>
            <person name="Gaspar M.L."/>
            <person name="Mondo S.J."/>
            <person name="LaButti K.M."/>
            <person name="Sandor L."/>
            <person name="Grigoriev I.V."/>
            <person name="Henry S.A."/>
            <person name="Pawlowska T.E."/>
        </authorList>
    </citation>
    <scope>NUCLEOTIDE SEQUENCE [LARGE SCALE GENOMIC DNA]</scope>
    <source>
        <strain evidence="2 3">ATCC 52813</strain>
    </source>
</reference>
<evidence type="ECO:0000313" key="3">
    <source>
        <dbReference type="Proteomes" id="UP000242254"/>
    </source>
</evidence>
<sequence length="134" mass="15525">MRRDILNDELDQLTHSYDYGIVPGSATVFVKDELNNLARMDLTLLENIIVVIEISEQGYKILSCSPLLTTIDASSLRLVQKNMQIPFETMDNLLMTISPLFRQRFQKILDESLNHVHNSNKIPSFHKDLNEWIH</sequence>
<dbReference type="RefSeq" id="XP_023469448.1">
    <property type="nucleotide sequence ID" value="XM_023608296.1"/>
</dbReference>
<protein>
    <recommendedName>
        <fullName evidence="1">GSKIP domain-containing protein</fullName>
    </recommendedName>
</protein>
<feature type="domain" description="GSKIP" evidence="1">
    <location>
        <begin position="33"/>
        <end position="114"/>
    </location>
</feature>
<name>A0A2G4T402_RHIZD</name>
<gene>
    <name evidence="2" type="ORF">RHIMIDRAFT_235079</name>
</gene>
<dbReference type="Pfam" id="PF05303">
    <property type="entry name" value="GSKIP_dom"/>
    <property type="match status" value="1"/>
</dbReference>
<dbReference type="InterPro" id="IPR007967">
    <property type="entry name" value="GSKIP_dom"/>
</dbReference>
<dbReference type="EMBL" id="KZ303844">
    <property type="protein sequence ID" value="PHZ15740.1"/>
    <property type="molecule type" value="Genomic_DNA"/>
</dbReference>
<dbReference type="AlphaFoldDB" id="A0A2G4T402"/>
<dbReference type="GeneID" id="35439286"/>
<evidence type="ECO:0000313" key="2">
    <source>
        <dbReference type="EMBL" id="PHZ15740.1"/>
    </source>
</evidence>
<dbReference type="SUPFAM" id="SSF103107">
    <property type="entry name" value="Hypothetical protein c14orf129, hspc210"/>
    <property type="match status" value="1"/>
</dbReference>
<dbReference type="InterPro" id="IPR023231">
    <property type="entry name" value="GSKIP_dom_sf"/>
</dbReference>
<accession>A0A2G4T402</accession>
<evidence type="ECO:0000259" key="1">
    <source>
        <dbReference type="Pfam" id="PF05303"/>
    </source>
</evidence>